<proteinExistence type="predicted"/>
<sequence length="253" mass="28157">MSECEICGGVGLVRVKSDAGLWVSRACECQESQAEDLRIKSARIPNKYRKCTLDSYWIDFTNAHESLNSALRTARKFVDAYPIDTKGKGLLFVGANGLGKTHLAVGVLQRLIRERGVQGLFFDYRELLKHIQSSYNPQVQATELEILRPILNAEVLIIDDIGTQKPTDWVWDTVAYVLNARYNGELSTIITTHFPALPAGKGQLTDPEKAAREISLGDRIGDSMLSRLCEMCIRVEMSGGDFRQSVKRASFGS</sequence>
<dbReference type="GO" id="GO:0006260">
    <property type="term" value="P:DNA replication"/>
    <property type="evidence" value="ECO:0007669"/>
    <property type="project" value="TreeGrafter"/>
</dbReference>
<gene>
    <name evidence="2" type="ORF">P8935_09925</name>
</gene>
<dbReference type="Pfam" id="PF01695">
    <property type="entry name" value="IstB_IS21"/>
    <property type="match status" value="1"/>
</dbReference>
<dbReference type="InterPro" id="IPR002611">
    <property type="entry name" value="IstB_ATP-bd"/>
</dbReference>
<accession>A0AAU7DQQ8</accession>
<keyword evidence="2" id="KW-0067">ATP-binding</keyword>
<dbReference type="PANTHER" id="PTHR30050">
    <property type="entry name" value="CHROMOSOMAL REPLICATION INITIATOR PROTEIN DNAA"/>
    <property type="match status" value="1"/>
</dbReference>
<reference evidence="2" key="1">
    <citation type="submission" date="2023-03" db="EMBL/GenBank/DDBJ databases">
        <title>Edaphobacter sp.</title>
        <authorList>
            <person name="Huber K.J."/>
            <person name="Papendorf J."/>
            <person name="Pilke C."/>
            <person name="Bunk B."/>
            <person name="Sproeer C."/>
            <person name="Pester M."/>
        </authorList>
    </citation>
    <scope>NUCLEOTIDE SEQUENCE</scope>
    <source>
        <strain evidence="2">DSM 110680</strain>
    </source>
</reference>
<dbReference type="SUPFAM" id="SSF52540">
    <property type="entry name" value="P-loop containing nucleoside triphosphate hydrolases"/>
    <property type="match status" value="1"/>
</dbReference>
<evidence type="ECO:0000313" key="2">
    <source>
        <dbReference type="EMBL" id="XBH19617.1"/>
    </source>
</evidence>
<dbReference type="InterPro" id="IPR003593">
    <property type="entry name" value="AAA+_ATPase"/>
</dbReference>
<name>A0AAU7DQQ8_9BACT</name>
<evidence type="ECO:0000259" key="1">
    <source>
        <dbReference type="SMART" id="SM00382"/>
    </source>
</evidence>
<dbReference type="AlphaFoldDB" id="A0AAU7DQQ8"/>
<dbReference type="RefSeq" id="WP_348264836.1">
    <property type="nucleotide sequence ID" value="NZ_CP121196.1"/>
</dbReference>
<dbReference type="InterPro" id="IPR027417">
    <property type="entry name" value="P-loop_NTPase"/>
</dbReference>
<dbReference type="EMBL" id="CP121196">
    <property type="protein sequence ID" value="XBH19617.1"/>
    <property type="molecule type" value="Genomic_DNA"/>
</dbReference>
<organism evidence="2">
    <name type="scientific">Telmatobacter sp. DSM 110680</name>
    <dbReference type="NCBI Taxonomy" id="3036704"/>
    <lineage>
        <taxon>Bacteria</taxon>
        <taxon>Pseudomonadati</taxon>
        <taxon>Acidobacteriota</taxon>
        <taxon>Terriglobia</taxon>
        <taxon>Terriglobales</taxon>
        <taxon>Acidobacteriaceae</taxon>
        <taxon>Telmatobacter</taxon>
    </lineage>
</organism>
<dbReference type="GO" id="GO:0005524">
    <property type="term" value="F:ATP binding"/>
    <property type="evidence" value="ECO:0007669"/>
    <property type="project" value="UniProtKB-KW"/>
</dbReference>
<dbReference type="SMART" id="SM00382">
    <property type="entry name" value="AAA"/>
    <property type="match status" value="1"/>
</dbReference>
<dbReference type="PANTHER" id="PTHR30050:SF4">
    <property type="entry name" value="ATP-BINDING PROTEIN RV3427C IN INSERTION SEQUENCE-RELATED"/>
    <property type="match status" value="1"/>
</dbReference>
<feature type="domain" description="AAA+ ATPase" evidence="1">
    <location>
        <begin position="86"/>
        <end position="221"/>
    </location>
</feature>
<protein>
    <submittedName>
        <fullName evidence="2">ATP-binding protein</fullName>
    </submittedName>
</protein>
<dbReference type="Gene3D" id="3.40.50.300">
    <property type="entry name" value="P-loop containing nucleotide triphosphate hydrolases"/>
    <property type="match status" value="1"/>
</dbReference>
<keyword evidence="2" id="KW-0547">Nucleotide-binding</keyword>